<sequence length="105" mass="11622">MEGIMAEFQSGLKCFQIDDDEGEKISKLLEQAAEPEVIMADMSLEQLTSFATYQAKIEVTISGEVTISDHRLRRNVYSPHTSEVTISGLMSEPTAKVKMEDPPNG</sequence>
<reference evidence="1 2" key="2">
    <citation type="journal article" date="2022" name="Mol. Ecol. Resour.">
        <title>The genomes of chicory, endive, great burdock and yacon provide insights into Asteraceae paleo-polyploidization history and plant inulin production.</title>
        <authorList>
            <person name="Fan W."/>
            <person name="Wang S."/>
            <person name="Wang H."/>
            <person name="Wang A."/>
            <person name="Jiang F."/>
            <person name="Liu H."/>
            <person name="Zhao H."/>
            <person name="Xu D."/>
            <person name="Zhang Y."/>
        </authorList>
    </citation>
    <scope>NUCLEOTIDE SEQUENCE [LARGE SCALE GENOMIC DNA]</scope>
    <source>
        <strain evidence="2">cv. Yunnan</strain>
        <tissue evidence="1">Leaves</tissue>
    </source>
</reference>
<evidence type="ECO:0000313" key="1">
    <source>
        <dbReference type="EMBL" id="KAI3776896.1"/>
    </source>
</evidence>
<dbReference type="Proteomes" id="UP001056120">
    <property type="component" value="Linkage Group LG15"/>
</dbReference>
<comment type="caution">
    <text evidence="1">The sequence shown here is derived from an EMBL/GenBank/DDBJ whole genome shotgun (WGS) entry which is preliminary data.</text>
</comment>
<organism evidence="1 2">
    <name type="scientific">Smallanthus sonchifolius</name>
    <dbReference type="NCBI Taxonomy" id="185202"/>
    <lineage>
        <taxon>Eukaryota</taxon>
        <taxon>Viridiplantae</taxon>
        <taxon>Streptophyta</taxon>
        <taxon>Embryophyta</taxon>
        <taxon>Tracheophyta</taxon>
        <taxon>Spermatophyta</taxon>
        <taxon>Magnoliopsida</taxon>
        <taxon>eudicotyledons</taxon>
        <taxon>Gunneridae</taxon>
        <taxon>Pentapetalae</taxon>
        <taxon>asterids</taxon>
        <taxon>campanulids</taxon>
        <taxon>Asterales</taxon>
        <taxon>Asteraceae</taxon>
        <taxon>Asteroideae</taxon>
        <taxon>Heliantheae alliance</taxon>
        <taxon>Millerieae</taxon>
        <taxon>Smallanthus</taxon>
    </lineage>
</organism>
<evidence type="ECO:0000313" key="2">
    <source>
        <dbReference type="Proteomes" id="UP001056120"/>
    </source>
</evidence>
<proteinExistence type="predicted"/>
<protein>
    <submittedName>
        <fullName evidence="1">Uncharacterized protein</fullName>
    </submittedName>
</protein>
<gene>
    <name evidence="1" type="ORF">L1987_46686</name>
</gene>
<name>A0ACB9G1E4_9ASTR</name>
<dbReference type="EMBL" id="CM042032">
    <property type="protein sequence ID" value="KAI3776896.1"/>
    <property type="molecule type" value="Genomic_DNA"/>
</dbReference>
<keyword evidence="2" id="KW-1185">Reference proteome</keyword>
<accession>A0ACB9G1E4</accession>
<reference evidence="2" key="1">
    <citation type="journal article" date="2022" name="Mol. Ecol. Resour.">
        <title>The genomes of chicory, endive, great burdock and yacon provide insights into Asteraceae palaeo-polyploidization history and plant inulin production.</title>
        <authorList>
            <person name="Fan W."/>
            <person name="Wang S."/>
            <person name="Wang H."/>
            <person name="Wang A."/>
            <person name="Jiang F."/>
            <person name="Liu H."/>
            <person name="Zhao H."/>
            <person name="Xu D."/>
            <person name="Zhang Y."/>
        </authorList>
    </citation>
    <scope>NUCLEOTIDE SEQUENCE [LARGE SCALE GENOMIC DNA]</scope>
    <source>
        <strain evidence="2">cv. Yunnan</strain>
    </source>
</reference>